<feature type="compositionally biased region" description="Acidic residues" evidence="1">
    <location>
        <begin position="41"/>
        <end position="52"/>
    </location>
</feature>
<feature type="region of interest" description="Disordered" evidence="1">
    <location>
        <begin position="26"/>
        <end position="61"/>
    </location>
</feature>
<dbReference type="InterPro" id="IPR049227">
    <property type="entry name" value="DUF6824"/>
</dbReference>
<dbReference type="EMBL" id="JALLAZ020001595">
    <property type="protein sequence ID" value="KAL3771804.1"/>
    <property type="molecule type" value="Genomic_DNA"/>
</dbReference>
<comment type="caution">
    <text evidence="3">The sequence shown here is derived from an EMBL/GenBank/DDBJ whole genome shotgun (WGS) entry which is preliminary data.</text>
</comment>
<reference evidence="3 4" key="1">
    <citation type="submission" date="2024-10" db="EMBL/GenBank/DDBJ databases">
        <title>Updated reference genomes for cyclostephanoid diatoms.</title>
        <authorList>
            <person name="Roberts W.R."/>
            <person name="Alverson A.J."/>
        </authorList>
    </citation>
    <scope>NUCLEOTIDE SEQUENCE [LARGE SCALE GENOMIC DNA]</scope>
    <source>
        <strain evidence="3 4">AJA276-08</strain>
    </source>
</reference>
<protein>
    <recommendedName>
        <fullName evidence="2">DUF6824 domain-containing protein</fullName>
    </recommendedName>
</protein>
<evidence type="ECO:0000313" key="4">
    <source>
        <dbReference type="Proteomes" id="UP001530315"/>
    </source>
</evidence>
<name>A0ABD3N6W6_9STRA</name>
<evidence type="ECO:0000259" key="2">
    <source>
        <dbReference type="Pfam" id="PF20710"/>
    </source>
</evidence>
<feature type="domain" description="DUF6824" evidence="2">
    <location>
        <begin position="2"/>
        <end position="81"/>
    </location>
</feature>
<dbReference type="Proteomes" id="UP001530315">
    <property type="component" value="Unassembled WGS sequence"/>
</dbReference>
<keyword evidence="4" id="KW-1185">Reference proteome</keyword>
<sequence>MAAKKFDKPTVAKDVVREWRAMDPPGRFLARMDGGGGGGDVDVDGDDDDGDGNDGGTNAGAIWYDVGDHKARRKASQSLRERNGNMNKAVTVLVKTVTATGEACPEDYATLMNKAGLIKAQYERILTHYEEGGSGFSIVA</sequence>
<dbReference type="AlphaFoldDB" id="A0ABD3N6W6"/>
<dbReference type="Pfam" id="PF20710">
    <property type="entry name" value="DUF6824"/>
    <property type="match status" value="1"/>
</dbReference>
<gene>
    <name evidence="3" type="ORF">ACHAW5_005359</name>
</gene>
<proteinExistence type="predicted"/>
<evidence type="ECO:0000313" key="3">
    <source>
        <dbReference type="EMBL" id="KAL3771804.1"/>
    </source>
</evidence>
<evidence type="ECO:0000256" key="1">
    <source>
        <dbReference type="SAM" id="MobiDB-lite"/>
    </source>
</evidence>
<accession>A0ABD3N6W6</accession>
<organism evidence="3 4">
    <name type="scientific">Stephanodiscus triporus</name>
    <dbReference type="NCBI Taxonomy" id="2934178"/>
    <lineage>
        <taxon>Eukaryota</taxon>
        <taxon>Sar</taxon>
        <taxon>Stramenopiles</taxon>
        <taxon>Ochrophyta</taxon>
        <taxon>Bacillariophyta</taxon>
        <taxon>Coscinodiscophyceae</taxon>
        <taxon>Thalassiosirophycidae</taxon>
        <taxon>Stephanodiscales</taxon>
        <taxon>Stephanodiscaceae</taxon>
        <taxon>Stephanodiscus</taxon>
    </lineage>
</organism>